<proteinExistence type="predicted"/>
<dbReference type="AlphaFoldDB" id="T1A7W4"/>
<comment type="caution">
    <text evidence="3">The sequence shown here is derived from an EMBL/GenBank/DDBJ whole genome shotgun (WGS) entry which is preliminary data.</text>
</comment>
<dbReference type="InterPro" id="IPR007069">
    <property type="entry name" value="Transposase_32"/>
</dbReference>
<feature type="domain" description="Transposase IS801/IS1294" evidence="1">
    <location>
        <begin position="143"/>
        <end position="321"/>
    </location>
</feature>
<dbReference type="InterPro" id="IPR054832">
    <property type="entry name" value="transpos_IS91"/>
</dbReference>
<gene>
    <name evidence="3" type="ORF">B2A_06384</name>
</gene>
<dbReference type="Pfam" id="PF04986">
    <property type="entry name" value="Y2_Tnp"/>
    <property type="match status" value="1"/>
</dbReference>
<protein>
    <submittedName>
        <fullName evidence="3">Transposase</fullName>
    </submittedName>
</protein>
<dbReference type="GO" id="GO:0003677">
    <property type="term" value="F:DNA binding"/>
    <property type="evidence" value="ECO:0007669"/>
    <property type="project" value="InterPro"/>
</dbReference>
<dbReference type="GO" id="GO:0004803">
    <property type="term" value="F:transposase activity"/>
    <property type="evidence" value="ECO:0007669"/>
    <property type="project" value="InterPro"/>
</dbReference>
<evidence type="ECO:0000259" key="2">
    <source>
        <dbReference type="Pfam" id="PF14319"/>
    </source>
</evidence>
<dbReference type="PANTHER" id="PTHR37023:SF1">
    <property type="entry name" value="ISSOD25 TRANSPOSASE TNPA_ISSOD25"/>
    <property type="match status" value="1"/>
</dbReference>
<dbReference type="GO" id="GO:0006313">
    <property type="term" value="P:DNA transposition"/>
    <property type="evidence" value="ECO:0007669"/>
    <property type="project" value="InterPro"/>
</dbReference>
<dbReference type="NCBIfam" id="NF033538">
    <property type="entry name" value="transpos_IS91"/>
    <property type="match status" value="1"/>
</dbReference>
<reference evidence="3" key="2">
    <citation type="journal article" date="2014" name="ISME J.">
        <title>Microbial stratification in low pH oxic and suboxic macroscopic growths along an acid mine drainage.</title>
        <authorList>
            <person name="Mendez-Garcia C."/>
            <person name="Mesa V."/>
            <person name="Sprenger R.R."/>
            <person name="Richter M."/>
            <person name="Diez M.S."/>
            <person name="Solano J."/>
            <person name="Bargiela R."/>
            <person name="Golyshina O.V."/>
            <person name="Manteca A."/>
            <person name="Ramos J.L."/>
            <person name="Gallego J.R."/>
            <person name="Llorente I."/>
            <person name="Martins Dos Santos V.A."/>
            <person name="Jensen O.N."/>
            <person name="Pelaez A.I."/>
            <person name="Sanchez J."/>
            <person name="Ferrer M."/>
        </authorList>
    </citation>
    <scope>NUCLEOTIDE SEQUENCE</scope>
</reference>
<sequence>MPMATLADVLRRFGAAYLAQHHLSTPQAKAWRAILACRTAALGGHRVQCDACGHSHAVYHSCRNRHCPQCGARAKDAWLQARLGEVLPVPYAHLVFTLPHALGALYGAHPHWVIDTLFACTAQTLSEFAANPQWLGGTPALSLVLHTWTQDLQRHLHVHGVMACGALAADGHWQVPRRSPQFLFPVHALSRVFRGKFMAALEHARQCHALPRDPQGAQGDWNRRRQKLYQHDWVVYAKTPMGGPAQVLSYLARYTHRTAISNERIVRIDAQRVAWRVRADPHGGKRIVKVAGIEFVRRFLLHVLPTGIKRIRHYGLLAPAAKRIRVAKVRAALAMPTANPLATESAQAFMQRVAQQDIAQCPACPHGRLRAVQV</sequence>
<reference evidence="3" key="1">
    <citation type="submission" date="2013-08" db="EMBL/GenBank/DDBJ databases">
        <authorList>
            <person name="Mendez C."/>
            <person name="Richter M."/>
            <person name="Ferrer M."/>
            <person name="Sanchez J."/>
        </authorList>
    </citation>
    <scope>NUCLEOTIDE SEQUENCE</scope>
</reference>
<feature type="domain" description="Transposase zinc-binding" evidence="2">
    <location>
        <begin position="10"/>
        <end position="98"/>
    </location>
</feature>
<evidence type="ECO:0000313" key="3">
    <source>
        <dbReference type="EMBL" id="EQD52938.1"/>
    </source>
</evidence>
<dbReference type="EMBL" id="AUZZ01004512">
    <property type="protein sequence ID" value="EQD52938.1"/>
    <property type="molecule type" value="Genomic_DNA"/>
</dbReference>
<dbReference type="Pfam" id="PF14319">
    <property type="entry name" value="Zn_Tnp_IS91"/>
    <property type="match status" value="1"/>
</dbReference>
<dbReference type="PANTHER" id="PTHR37023">
    <property type="entry name" value="TRANSPOSASE"/>
    <property type="match status" value="1"/>
</dbReference>
<organism evidence="3">
    <name type="scientific">mine drainage metagenome</name>
    <dbReference type="NCBI Taxonomy" id="410659"/>
    <lineage>
        <taxon>unclassified sequences</taxon>
        <taxon>metagenomes</taxon>
        <taxon>ecological metagenomes</taxon>
    </lineage>
</organism>
<evidence type="ECO:0000259" key="1">
    <source>
        <dbReference type="Pfam" id="PF04986"/>
    </source>
</evidence>
<feature type="non-terminal residue" evidence="3">
    <location>
        <position position="374"/>
    </location>
</feature>
<name>T1A7W4_9ZZZZ</name>
<dbReference type="InterPro" id="IPR026889">
    <property type="entry name" value="Zn_Tnp"/>
</dbReference>
<accession>T1A7W4</accession>